<dbReference type="Gene3D" id="3.10.290.10">
    <property type="entry name" value="RNA-binding S4 domain"/>
    <property type="match status" value="1"/>
</dbReference>
<evidence type="ECO:0000256" key="3">
    <source>
        <dbReference type="ARBA" id="ARBA00023235"/>
    </source>
</evidence>
<dbReference type="CDD" id="cd00165">
    <property type="entry name" value="S4"/>
    <property type="match status" value="1"/>
</dbReference>
<evidence type="ECO:0000313" key="7">
    <source>
        <dbReference type="EMBL" id="AXY25285.1"/>
    </source>
</evidence>
<evidence type="ECO:0000256" key="2">
    <source>
        <dbReference type="ARBA" id="ARBA00022884"/>
    </source>
</evidence>
<dbReference type="EMBL" id="CP023434">
    <property type="protein sequence ID" value="AXY25285.1"/>
    <property type="molecule type" value="Genomic_DNA"/>
</dbReference>
<dbReference type="SMART" id="SM00363">
    <property type="entry name" value="S4"/>
    <property type="match status" value="1"/>
</dbReference>
<dbReference type="SUPFAM" id="SSF55120">
    <property type="entry name" value="Pseudouridine synthase"/>
    <property type="match status" value="1"/>
</dbReference>
<dbReference type="FunFam" id="3.10.290.10:FF:000003">
    <property type="entry name" value="Pseudouridine synthase"/>
    <property type="match status" value="1"/>
</dbReference>
<evidence type="ECO:0000259" key="6">
    <source>
        <dbReference type="SMART" id="SM00363"/>
    </source>
</evidence>
<dbReference type="Pfam" id="PF01479">
    <property type="entry name" value="S4"/>
    <property type="match status" value="1"/>
</dbReference>
<protein>
    <recommendedName>
        <fullName evidence="5">Pseudouridine synthase</fullName>
        <ecNumber evidence="5">5.4.99.-</ecNumber>
    </recommendedName>
</protein>
<dbReference type="Pfam" id="PF00849">
    <property type="entry name" value="PseudoU_synth_2"/>
    <property type="match status" value="1"/>
</dbReference>
<feature type="domain" description="RNA-binding S4" evidence="6">
    <location>
        <begin position="2"/>
        <end position="60"/>
    </location>
</feature>
<dbReference type="PROSITE" id="PS01149">
    <property type="entry name" value="PSI_RSU"/>
    <property type="match status" value="1"/>
</dbReference>
<dbReference type="SMR" id="A0A347WJM8"/>
<dbReference type="GO" id="GO:0003723">
    <property type="term" value="F:RNA binding"/>
    <property type="evidence" value="ECO:0007669"/>
    <property type="project" value="UniProtKB-KW"/>
</dbReference>
<dbReference type="Gene3D" id="3.30.70.580">
    <property type="entry name" value="Pseudouridine synthase I, catalytic domain, N-terminal subdomain"/>
    <property type="match status" value="1"/>
</dbReference>
<dbReference type="GO" id="GO:0000455">
    <property type="term" value="P:enzyme-directed rRNA pseudouridine synthesis"/>
    <property type="evidence" value="ECO:0007669"/>
    <property type="project" value="UniProtKB-ARBA"/>
</dbReference>
<dbReference type="PANTHER" id="PTHR47683">
    <property type="entry name" value="PSEUDOURIDINE SYNTHASE FAMILY PROTEIN-RELATED"/>
    <property type="match status" value="1"/>
</dbReference>
<dbReference type="GO" id="GO:0120159">
    <property type="term" value="F:rRNA pseudouridine synthase activity"/>
    <property type="evidence" value="ECO:0007669"/>
    <property type="project" value="UniProtKB-ARBA"/>
</dbReference>
<organism evidence="7 8">
    <name type="scientific">Suicoccus acidiformans</name>
    <dbReference type="NCBI Taxonomy" id="2036206"/>
    <lineage>
        <taxon>Bacteria</taxon>
        <taxon>Bacillati</taxon>
        <taxon>Bacillota</taxon>
        <taxon>Bacilli</taxon>
        <taxon>Lactobacillales</taxon>
        <taxon>Aerococcaceae</taxon>
        <taxon>Suicoccus</taxon>
    </lineage>
</organism>
<reference evidence="7 8" key="1">
    <citation type="submission" date="2017-09" db="EMBL/GenBank/DDBJ databases">
        <title>Complete genome sequence of Oxytococcus suis strain ZY16052.</title>
        <authorList>
            <person name="Li F."/>
        </authorList>
    </citation>
    <scope>NUCLEOTIDE SEQUENCE [LARGE SCALE GENOMIC DNA]</scope>
    <source>
        <strain evidence="7 8">ZY16052</strain>
    </source>
</reference>
<dbReference type="InterPro" id="IPR020094">
    <property type="entry name" value="TruA/RsuA/RluB/E/F_N"/>
</dbReference>
<keyword evidence="8" id="KW-1185">Reference proteome</keyword>
<dbReference type="GO" id="GO:0005829">
    <property type="term" value="C:cytosol"/>
    <property type="evidence" value="ECO:0007669"/>
    <property type="project" value="UniProtKB-ARBA"/>
</dbReference>
<keyword evidence="3 5" id="KW-0413">Isomerase</keyword>
<dbReference type="CDD" id="cd02553">
    <property type="entry name" value="PseudoU_synth_RsuA"/>
    <property type="match status" value="1"/>
</dbReference>
<dbReference type="SUPFAM" id="SSF55174">
    <property type="entry name" value="Alpha-L RNA-binding motif"/>
    <property type="match status" value="1"/>
</dbReference>
<dbReference type="InterPro" id="IPR050343">
    <property type="entry name" value="RsuA_PseudoU_synthase"/>
</dbReference>
<dbReference type="NCBIfam" id="TIGR00093">
    <property type="entry name" value="pseudouridine synthase"/>
    <property type="match status" value="1"/>
</dbReference>
<dbReference type="FunFam" id="3.30.70.1560:FF:000001">
    <property type="entry name" value="Pseudouridine synthase"/>
    <property type="match status" value="1"/>
</dbReference>
<evidence type="ECO:0000256" key="5">
    <source>
        <dbReference type="RuleBase" id="RU003887"/>
    </source>
</evidence>
<evidence type="ECO:0000313" key="8">
    <source>
        <dbReference type="Proteomes" id="UP000263232"/>
    </source>
</evidence>
<evidence type="ECO:0000256" key="4">
    <source>
        <dbReference type="PROSITE-ProRule" id="PRU00182"/>
    </source>
</evidence>
<accession>A0A347WJM8</accession>
<dbReference type="InterPro" id="IPR000748">
    <property type="entry name" value="PsdUridine_synth_RsuA/RluB/E/F"/>
</dbReference>
<dbReference type="InterPro" id="IPR036986">
    <property type="entry name" value="S4_RNA-bd_sf"/>
</dbReference>
<dbReference type="InterPro" id="IPR002942">
    <property type="entry name" value="S4_RNA-bd"/>
</dbReference>
<dbReference type="KEGG" id="abae:CL176_04335"/>
<dbReference type="PANTHER" id="PTHR47683:SF4">
    <property type="entry name" value="PSEUDOURIDINE SYNTHASE"/>
    <property type="match status" value="1"/>
</dbReference>
<keyword evidence="2 4" id="KW-0694">RNA-binding</keyword>
<comment type="similarity">
    <text evidence="1 5">Belongs to the pseudouridine synthase RsuA family.</text>
</comment>
<name>A0A347WJM8_9LACT</name>
<dbReference type="RefSeq" id="WP_118990198.1">
    <property type="nucleotide sequence ID" value="NZ_CP023434.1"/>
</dbReference>
<dbReference type="Gene3D" id="3.30.70.1560">
    <property type="entry name" value="Alpha-L RNA-binding motif"/>
    <property type="match status" value="1"/>
</dbReference>
<dbReference type="InterPro" id="IPR042092">
    <property type="entry name" value="PsdUridine_s_RsuA/RluB/E/F_cat"/>
</dbReference>
<dbReference type="Proteomes" id="UP000263232">
    <property type="component" value="Chromosome"/>
</dbReference>
<dbReference type="InterPro" id="IPR018496">
    <property type="entry name" value="PsdUridine_synth_RsuA/RluB_CS"/>
</dbReference>
<sequence>MMRLDKLLAHAGYGSRKDVKKLITSGHIAINGETCTKVGQNVDPDTDQVTYLGEPVNYQEYYYIMLNKPDGIVSATEDREYETVIDWVELDYAHVDLFPVGRLDIDTIGLLLLTNDGQLAHRLTSPRHAVPKRYAAIVEGEITAEAIDQFAAGLDLGDFTSQPAELIVLSYDAESDTSRIEVVITEGKYHQVKRMFEAVDSQVLALQRLAMGPLELDPDLELGEYRELTPAEVAALQAL</sequence>
<evidence type="ECO:0000256" key="1">
    <source>
        <dbReference type="ARBA" id="ARBA00008348"/>
    </source>
</evidence>
<dbReference type="OrthoDB" id="9807213at2"/>
<dbReference type="InterPro" id="IPR006145">
    <property type="entry name" value="PsdUridine_synth_RsuA/RluA"/>
</dbReference>
<dbReference type="AlphaFoldDB" id="A0A347WJM8"/>
<dbReference type="EC" id="5.4.99.-" evidence="5"/>
<dbReference type="InterPro" id="IPR020103">
    <property type="entry name" value="PsdUridine_synth_cat_dom_sf"/>
</dbReference>
<gene>
    <name evidence="7" type="ORF">CL176_04335</name>
</gene>
<proteinExistence type="inferred from homology"/>
<dbReference type="PROSITE" id="PS50889">
    <property type="entry name" value="S4"/>
    <property type="match status" value="1"/>
</dbReference>